<dbReference type="InterPro" id="IPR002347">
    <property type="entry name" value="SDR_fam"/>
</dbReference>
<keyword evidence="4" id="KW-1185">Reference proteome</keyword>
<dbReference type="SUPFAM" id="SSF51735">
    <property type="entry name" value="NAD(P)-binding Rossmann-fold domains"/>
    <property type="match status" value="1"/>
</dbReference>
<reference evidence="3 4" key="1">
    <citation type="submission" date="2024-07" db="EMBL/GenBank/DDBJ databases">
        <title>Section-level genome sequencing and comparative genomics of Aspergillus sections Usti and Cavernicolus.</title>
        <authorList>
            <consortium name="Lawrence Berkeley National Laboratory"/>
            <person name="Nybo J.L."/>
            <person name="Vesth T.C."/>
            <person name="Theobald S."/>
            <person name="Frisvad J.C."/>
            <person name="Larsen T.O."/>
            <person name="Kjaerboelling I."/>
            <person name="Rothschild-Mancinelli K."/>
            <person name="Lyhne E.K."/>
            <person name="Kogle M.E."/>
            <person name="Barry K."/>
            <person name="Clum A."/>
            <person name="Na H."/>
            <person name="Ledsgaard L."/>
            <person name="Lin J."/>
            <person name="Lipzen A."/>
            <person name="Kuo A."/>
            <person name="Riley R."/>
            <person name="Mondo S."/>
            <person name="Labutti K."/>
            <person name="Haridas S."/>
            <person name="Pangalinan J."/>
            <person name="Salamov A.A."/>
            <person name="Simmons B.A."/>
            <person name="Magnuson J.K."/>
            <person name="Chen J."/>
            <person name="Drula E."/>
            <person name="Henrissat B."/>
            <person name="Wiebenga A."/>
            <person name="Lubbers R.J."/>
            <person name="Gomes A.C."/>
            <person name="Makela M.R."/>
            <person name="Stajich J."/>
            <person name="Grigoriev I.V."/>
            <person name="Mortensen U.H."/>
            <person name="De Vries R.P."/>
            <person name="Baker S.E."/>
            <person name="Andersen M.R."/>
        </authorList>
    </citation>
    <scope>NUCLEOTIDE SEQUENCE [LARGE SCALE GENOMIC DNA]</scope>
    <source>
        <strain evidence="3 4">CBS 209.92</strain>
    </source>
</reference>
<evidence type="ECO:0008006" key="5">
    <source>
        <dbReference type="Google" id="ProtNLM"/>
    </source>
</evidence>
<dbReference type="EMBL" id="JBFTWV010000077">
    <property type="protein sequence ID" value="KAL2788559.1"/>
    <property type="molecule type" value="Genomic_DNA"/>
</dbReference>
<evidence type="ECO:0000313" key="3">
    <source>
        <dbReference type="EMBL" id="KAL2788559.1"/>
    </source>
</evidence>
<organism evidence="3 4">
    <name type="scientific">Aspergillus keveii</name>
    <dbReference type="NCBI Taxonomy" id="714993"/>
    <lineage>
        <taxon>Eukaryota</taxon>
        <taxon>Fungi</taxon>
        <taxon>Dikarya</taxon>
        <taxon>Ascomycota</taxon>
        <taxon>Pezizomycotina</taxon>
        <taxon>Eurotiomycetes</taxon>
        <taxon>Eurotiomycetidae</taxon>
        <taxon>Eurotiales</taxon>
        <taxon>Aspergillaceae</taxon>
        <taxon>Aspergillus</taxon>
        <taxon>Aspergillus subgen. Nidulantes</taxon>
    </lineage>
</organism>
<dbReference type="PANTHER" id="PTHR43544:SF32">
    <property type="entry name" value="CHAIN DEHYDROGENASE, PUTATIVE (AFU_ORTHOLOGUE AFUA_5G01530)-RELATED"/>
    <property type="match status" value="1"/>
</dbReference>
<dbReference type="InterPro" id="IPR051468">
    <property type="entry name" value="Fungal_SecMetab_SDRs"/>
</dbReference>
<sequence length="269" mass="28647">MANPKIVFITGANTGIGFEVVKALYSADKPYTVIVGSRSLSKAEDAISFLKTEFPASTNILVPLTIDIESDESIQSAADEVESKFGRVDALINNAGAQFDQEILTGTLTPRAAWLKSWNVNVAGTQVLTTTLIPLLLKSSDPRLLFVTSGTSSLSNHVTRTIPLDTPPPAGWPKPTTGVPPSMPSYRSTKTGLNMLVREWDRILKNDGVKVWAVSPGLLATGLAGNPEAMKKMGAEDASVAGPFFRGILEGQRDGDAGLVINRGGVQPW</sequence>
<feature type="region of interest" description="Disordered" evidence="2">
    <location>
        <begin position="162"/>
        <end position="186"/>
    </location>
</feature>
<evidence type="ECO:0000313" key="4">
    <source>
        <dbReference type="Proteomes" id="UP001610563"/>
    </source>
</evidence>
<comment type="similarity">
    <text evidence="1">Belongs to the short-chain dehydrogenases/reductases (SDR) family.</text>
</comment>
<dbReference type="Proteomes" id="UP001610563">
    <property type="component" value="Unassembled WGS sequence"/>
</dbReference>
<proteinExistence type="inferred from homology"/>
<evidence type="ECO:0000256" key="1">
    <source>
        <dbReference type="ARBA" id="ARBA00006484"/>
    </source>
</evidence>
<gene>
    <name evidence="3" type="ORF">BJX66DRAFT_308535</name>
</gene>
<dbReference type="PRINTS" id="PR00081">
    <property type="entry name" value="GDHRDH"/>
</dbReference>
<protein>
    <recommendedName>
        <fullName evidence="5">Short chain dehydrogenase</fullName>
    </recommendedName>
</protein>
<evidence type="ECO:0000256" key="2">
    <source>
        <dbReference type="SAM" id="MobiDB-lite"/>
    </source>
</evidence>
<dbReference type="InterPro" id="IPR036291">
    <property type="entry name" value="NAD(P)-bd_dom_sf"/>
</dbReference>
<dbReference type="Pfam" id="PF00106">
    <property type="entry name" value="adh_short"/>
    <property type="match status" value="1"/>
</dbReference>
<comment type="caution">
    <text evidence="3">The sequence shown here is derived from an EMBL/GenBank/DDBJ whole genome shotgun (WGS) entry which is preliminary data.</text>
</comment>
<dbReference type="PANTHER" id="PTHR43544">
    <property type="entry name" value="SHORT-CHAIN DEHYDROGENASE/REDUCTASE"/>
    <property type="match status" value="1"/>
</dbReference>
<dbReference type="Gene3D" id="3.40.50.720">
    <property type="entry name" value="NAD(P)-binding Rossmann-like Domain"/>
    <property type="match status" value="1"/>
</dbReference>
<accession>A0ABR4FZ71</accession>
<name>A0ABR4FZ71_9EURO</name>